<keyword evidence="1" id="KW-0472">Membrane</keyword>
<feature type="transmembrane region" description="Helical" evidence="1">
    <location>
        <begin position="84"/>
        <end position="105"/>
    </location>
</feature>
<keyword evidence="3" id="KW-1185">Reference proteome</keyword>
<keyword evidence="1" id="KW-1133">Transmembrane helix</keyword>
<evidence type="ECO:0000256" key="1">
    <source>
        <dbReference type="SAM" id="Phobius"/>
    </source>
</evidence>
<dbReference type="AlphaFoldDB" id="G5A9J1"/>
<proteinExistence type="predicted"/>
<dbReference type="KEGG" id="psoj:PHYSODRAFT_419255"/>
<dbReference type="EMBL" id="JH159162">
    <property type="protein sequence ID" value="EGZ07271.1"/>
    <property type="molecule type" value="Genomic_DNA"/>
</dbReference>
<evidence type="ECO:0000313" key="3">
    <source>
        <dbReference type="Proteomes" id="UP000002640"/>
    </source>
</evidence>
<protein>
    <submittedName>
        <fullName evidence="2">Uncharacterized protein</fullName>
    </submittedName>
</protein>
<reference evidence="2 3" key="1">
    <citation type="journal article" date="2006" name="Science">
        <title>Phytophthora genome sequences uncover evolutionary origins and mechanisms of pathogenesis.</title>
        <authorList>
            <person name="Tyler B.M."/>
            <person name="Tripathy S."/>
            <person name="Zhang X."/>
            <person name="Dehal P."/>
            <person name="Jiang R.H."/>
            <person name="Aerts A."/>
            <person name="Arredondo F.D."/>
            <person name="Baxter L."/>
            <person name="Bensasson D."/>
            <person name="Beynon J.L."/>
            <person name="Chapman J."/>
            <person name="Damasceno C.M."/>
            <person name="Dorrance A.E."/>
            <person name="Dou D."/>
            <person name="Dickerman A.W."/>
            <person name="Dubchak I.L."/>
            <person name="Garbelotto M."/>
            <person name="Gijzen M."/>
            <person name="Gordon S.G."/>
            <person name="Govers F."/>
            <person name="Grunwald N.J."/>
            <person name="Huang W."/>
            <person name="Ivors K.L."/>
            <person name="Jones R.W."/>
            <person name="Kamoun S."/>
            <person name="Krampis K."/>
            <person name="Lamour K.H."/>
            <person name="Lee M.K."/>
            <person name="McDonald W.H."/>
            <person name="Medina M."/>
            <person name="Meijer H.J."/>
            <person name="Nordberg E.K."/>
            <person name="Maclean D.J."/>
            <person name="Ospina-Giraldo M.D."/>
            <person name="Morris P.F."/>
            <person name="Phuntumart V."/>
            <person name="Putnam N.H."/>
            <person name="Rash S."/>
            <person name="Rose J.K."/>
            <person name="Sakihama Y."/>
            <person name="Salamov A.A."/>
            <person name="Savidor A."/>
            <person name="Scheuring C.F."/>
            <person name="Smith B.M."/>
            <person name="Sobral B.W."/>
            <person name="Terry A."/>
            <person name="Torto-Alalibo T.A."/>
            <person name="Win J."/>
            <person name="Xu Z."/>
            <person name="Zhang H."/>
            <person name="Grigoriev I.V."/>
            <person name="Rokhsar D.S."/>
            <person name="Boore J.L."/>
        </authorList>
    </citation>
    <scope>NUCLEOTIDE SEQUENCE [LARGE SCALE GENOMIC DNA]</scope>
    <source>
        <strain evidence="2 3">P6497</strain>
    </source>
</reference>
<feature type="transmembrane region" description="Helical" evidence="1">
    <location>
        <begin position="142"/>
        <end position="162"/>
    </location>
</feature>
<dbReference type="RefSeq" id="XP_009536837.1">
    <property type="nucleotide sequence ID" value="XM_009538542.1"/>
</dbReference>
<gene>
    <name evidence="2" type="ORF">PHYSODRAFT_419255</name>
</gene>
<feature type="transmembrane region" description="Helical" evidence="1">
    <location>
        <begin position="117"/>
        <end position="136"/>
    </location>
</feature>
<dbReference type="GeneID" id="20652058"/>
<sequence length="181" mass="20441">MPGLNDRLINAWERTQVELHGAYSTDRVLALAQYTQEKSWAHIAMMLLVTPLACLTITVLSDVLPLADPSDGVEANKMFQVRQFYTFVIISFLCAQQFRTSVRALPYPNWRVVRNSIVIAFLTVAVLYGLALWTGFPVPFSIIIAIPSWVVFITISMAIEWLRLIRQNPGIETMVLNTAKV</sequence>
<dbReference type="Proteomes" id="UP000002640">
    <property type="component" value="Unassembled WGS sequence"/>
</dbReference>
<organism evidence="2 3">
    <name type="scientific">Phytophthora sojae (strain P6497)</name>
    <name type="common">Soybean stem and root rot agent</name>
    <name type="synonym">Phytophthora megasperma f. sp. glycines</name>
    <dbReference type="NCBI Taxonomy" id="1094619"/>
    <lineage>
        <taxon>Eukaryota</taxon>
        <taxon>Sar</taxon>
        <taxon>Stramenopiles</taxon>
        <taxon>Oomycota</taxon>
        <taxon>Peronosporomycetes</taxon>
        <taxon>Peronosporales</taxon>
        <taxon>Peronosporaceae</taxon>
        <taxon>Phytophthora</taxon>
    </lineage>
</organism>
<evidence type="ECO:0000313" key="2">
    <source>
        <dbReference type="EMBL" id="EGZ07271.1"/>
    </source>
</evidence>
<keyword evidence="1" id="KW-0812">Transmembrane</keyword>
<feature type="transmembrane region" description="Helical" evidence="1">
    <location>
        <begin position="43"/>
        <end position="64"/>
    </location>
</feature>
<dbReference type="InParanoid" id="G5A9J1"/>
<feature type="non-terminal residue" evidence="2">
    <location>
        <position position="181"/>
    </location>
</feature>
<accession>G5A9J1</accession>
<name>G5A9J1_PHYSP</name>